<dbReference type="InterPro" id="IPR008271">
    <property type="entry name" value="Ser/Thr_kinase_AS"/>
</dbReference>
<name>A0A0K1QBR2_9BACT</name>
<dbReference type="InterPro" id="IPR000719">
    <property type="entry name" value="Prot_kinase_dom"/>
</dbReference>
<keyword evidence="1 3" id="KW-0547">Nucleotide-binding</keyword>
<dbReference type="InterPro" id="IPR051043">
    <property type="entry name" value="Sulfatase_Mod_Factor_Kinase"/>
</dbReference>
<evidence type="ECO:0000256" key="4">
    <source>
        <dbReference type="SAM" id="MobiDB-lite"/>
    </source>
</evidence>
<evidence type="ECO:0000313" key="8">
    <source>
        <dbReference type="Proteomes" id="UP000064967"/>
    </source>
</evidence>
<protein>
    <submittedName>
        <fullName evidence="7">Serine/threonine kinase</fullName>
    </submittedName>
</protein>
<dbReference type="Gene3D" id="3.90.1580.10">
    <property type="entry name" value="paralog of FGE (formylglycine-generating enzyme)"/>
    <property type="match status" value="1"/>
</dbReference>
<dbReference type="STRING" id="1391654.AKJ09_09775"/>
<keyword evidence="5" id="KW-0812">Transmembrane</keyword>
<dbReference type="CDD" id="cd14014">
    <property type="entry name" value="STKc_PknB_like"/>
    <property type="match status" value="1"/>
</dbReference>
<dbReference type="EMBL" id="CP012333">
    <property type="protein sequence ID" value="AKV03112.1"/>
    <property type="molecule type" value="Genomic_DNA"/>
</dbReference>
<dbReference type="PROSITE" id="PS50011">
    <property type="entry name" value="PROTEIN_KINASE_DOM"/>
    <property type="match status" value="1"/>
</dbReference>
<dbReference type="Pfam" id="PF03781">
    <property type="entry name" value="FGE-sulfatase"/>
    <property type="match status" value="1"/>
</dbReference>
<keyword evidence="5" id="KW-1133">Transmembrane helix</keyword>
<keyword evidence="7" id="KW-0808">Transferase</keyword>
<dbReference type="Gene3D" id="3.30.200.20">
    <property type="entry name" value="Phosphorylase Kinase, domain 1"/>
    <property type="match status" value="1"/>
</dbReference>
<accession>A0A0K1QBR2</accession>
<reference evidence="7 8" key="1">
    <citation type="submission" date="2015-08" db="EMBL/GenBank/DDBJ databases">
        <authorList>
            <person name="Babu N.S."/>
            <person name="Beckwith C.J."/>
            <person name="Beseler K.G."/>
            <person name="Brison A."/>
            <person name="Carone J.V."/>
            <person name="Caskin T.P."/>
            <person name="Diamond M."/>
            <person name="Durham M.E."/>
            <person name="Foxe J.M."/>
            <person name="Go M."/>
            <person name="Henderson B.A."/>
            <person name="Jones I.B."/>
            <person name="McGettigan J.A."/>
            <person name="Micheletti S.J."/>
            <person name="Nasrallah M.E."/>
            <person name="Ortiz D."/>
            <person name="Piller C.R."/>
            <person name="Privatt S.R."/>
            <person name="Schneider S.L."/>
            <person name="Sharp S."/>
            <person name="Smith T.C."/>
            <person name="Stanton J.D."/>
            <person name="Ullery H.E."/>
            <person name="Wilson R.J."/>
            <person name="Serrano M.G."/>
            <person name="Buck G."/>
            <person name="Lee V."/>
            <person name="Wang Y."/>
            <person name="Carvalho R."/>
            <person name="Voegtly L."/>
            <person name="Shi R."/>
            <person name="Duckworth R."/>
            <person name="Johnson A."/>
            <person name="Loviza R."/>
            <person name="Walstead R."/>
            <person name="Shah Z."/>
            <person name="Kiflezghi M."/>
            <person name="Wade K."/>
            <person name="Ball S.L."/>
            <person name="Bradley K.W."/>
            <person name="Asai D.J."/>
            <person name="Bowman C.A."/>
            <person name="Russell D.A."/>
            <person name="Pope W.H."/>
            <person name="Jacobs-Sera D."/>
            <person name="Hendrix R.W."/>
            <person name="Hatfull G.F."/>
        </authorList>
    </citation>
    <scope>NUCLEOTIDE SEQUENCE [LARGE SCALE GENOMIC DNA]</scope>
    <source>
        <strain evidence="7 8">DSM 27648</strain>
    </source>
</reference>
<keyword evidence="7" id="KW-0418">Kinase</keyword>
<dbReference type="KEGG" id="llu:AKJ09_09775"/>
<dbReference type="InterPro" id="IPR017441">
    <property type="entry name" value="Protein_kinase_ATP_BS"/>
</dbReference>
<dbReference type="Proteomes" id="UP000064967">
    <property type="component" value="Chromosome"/>
</dbReference>
<dbReference type="SUPFAM" id="SSF56112">
    <property type="entry name" value="Protein kinase-like (PK-like)"/>
    <property type="match status" value="1"/>
</dbReference>
<dbReference type="Pfam" id="PF00069">
    <property type="entry name" value="Pkinase"/>
    <property type="match status" value="1"/>
</dbReference>
<dbReference type="Gene3D" id="1.10.510.10">
    <property type="entry name" value="Transferase(Phosphotransferase) domain 1"/>
    <property type="match status" value="1"/>
</dbReference>
<dbReference type="InterPro" id="IPR011009">
    <property type="entry name" value="Kinase-like_dom_sf"/>
</dbReference>
<dbReference type="SMART" id="SM00220">
    <property type="entry name" value="S_TKc"/>
    <property type="match status" value="1"/>
</dbReference>
<dbReference type="SUPFAM" id="SSF56436">
    <property type="entry name" value="C-type lectin-like"/>
    <property type="match status" value="1"/>
</dbReference>
<evidence type="ECO:0000256" key="1">
    <source>
        <dbReference type="ARBA" id="ARBA00022741"/>
    </source>
</evidence>
<dbReference type="PATRIC" id="fig|1391654.3.peg.9900"/>
<evidence type="ECO:0000256" key="3">
    <source>
        <dbReference type="PROSITE-ProRule" id="PRU10141"/>
    </source>
</evidence>
<dbReference type="InterPro" id="IPR016187">
    <property type="entry name" value="CTDL_fold"/>
</dbReference>
<dbReference type="GO" id="GO:0005524">
    <property type="term" value="F:ATP binding"/>
    <property type="evidence" value="ECO:0007669"/>
    <property type="project" value="UniProtKB-UniRule"/>
</dbReference>
<organism evidence="7 8">
    <name type="scientific">Labilithrix luteola</name>
    <dbReference type="NCBI Taxonomy" id="1391654"/>
    <lineage>
        <taxon>Bacteria</taxon>
        <taxon>Pseudomonadati</taxon>
        <taxon>Myxococcota</taxon>
        <taxon>Polyangia</taxon>
        <taxon>Polyangiales</taxon>
        <taxon>Labilitrichaceae</taxon>
        <taxon>Labilithrix</taxon>
    </lineage>
</organism>
<feature type="region of interest" description="Disordered" evidence="4">
    <location>
        <begin position="407"/>
        <end position="431"/>
    </location>
</feature>
<evidence type="ECO:0000259" key="6">
    <source>
        <dbReference type="PROSITE" id="PS50011"/>
    </source>
</evidence>
<feature type="binding site" evidence="3">
    <location>
        <position position="45"/>
    </location>
    <ligand>
        <name>ATP</name>
        <dbReference type="ChEBI" id="CHEBI:30616"/>
    </ligand>
</feature>
<keyword evidence="5" id="KW-0472">Membrane</keyword>
<proteinExistence type="predicted"/>
<feature type="domain" description="Protein kinase" evidence="6">
    <location>
        <begin position="16"/>
        <end position="306"/>
    </location>
</feature>
<dbReference type="AlphaFoldDB" id="A0A0K1QBR2"/>
<dbReference type="PROSITE" id="PS00108">
    <property type="entry name" value="PROTEIN_KINASE_ST"/>
    <property type="match status" value="1"/>
</dbReference>
<keyword evidence="8" id="KW-1185">Reference proteome</keyword>
<keyword evidence="2 3" id="KW-0067">ATP-binding</keyword>
<dbReference type="GO" id="GO:0120147">
    <property type="term" value="F:formylglycine-generating oxidase activity"/>
    <property type="evidence" value="ECO:0007669"/>
    <property type="project" value="TreeGrafter"/>
</dbReference>
<dbReference type="PANTHER" id="PTHR23150:SF19">
    <property type="entry name" value="FORMYLGLYCINE-GENERATING ENZYME"/>
    <property type="match status" value="1"/>
</dbReference>
<sequence>MPDPLSLIGTTVAEKYAIERVVGEGGFAIVYRAMHLVWNRPVAIKVFRTLGDLPPERRGELVQSFIQEGALLAELSERSAAICQARDVGMLRMQDGREMPYMVLEWLEGTSLEQVLDDERARGLPPRTPEQALAILEPAAVALALAHKKGIAHRDVKPANIFVLGDPRGDFTVKLLDFGIAKVVQDMERMNGGFAKTQGLVSSFTPAYGSPEQFSRELGATGPWTDVFALALIFTELVSQREPLAGDNLTQLAFAAMDPKRRPTPRAFGVEVSDGVEAIVARALAVSPDDRFRSMGEFWDALRSALAMEPMRGMTWTDAQRSSGRAAAADPISGNVPFAPGMTASSDQHGIPSGPPKRSVPPAGKRERSPVVLFVGLGAATIAAAALVAGGVYMFALRGHENIIPPDAPSSSSAIPSASVPPAKPPAPACPEGMKTIPGGKFFMGSDDKKDEENERPAHQVTLPTYCIDTTEVTVAKYKECSDRGDCKRAPIENEWVGITPREHKVYDPLCNMRDPEGRAQHPVNCVDWELASAYCKATGKRLPTEAEWEFATRGSDGRRYPWGDDPPMNGDRLNACGKECVAWGKKNGEPMDPMYAADDGFANTAPVGSFPKGASPFGLQDVVGNVWEWASDWYDVYKPDAVADPKGPAEGKERVMRGGSWNGADVGWVRPTYRFRSQPGLRSHGVGFRCAMSLVTPDR</sequence>
<evidence type="ECO:0000256" key="2">
    <source>
        <dbReference type="ARBA" id="ARBA00022840"/>
    </source>
</evidence>
<evidence type="ECO:0000313" key="7">
    <source>
        <dbReference type="EMBL" id="AKV03112.1"/>
    </source>
</evidence>
<evidence type="ECO:0000256" key="5">
    <source>
        <dbReference type="SAM" id="Phobius"/>
    </source>
</evidence>
<feature type="transmembrane region" description="Helical" evidence="5">
    <location>
        <begin position="371"/>
        <end position="396"/>
    </location>
</feature>
<dbReference type="InterPro" id="IPR042095">
    <property type="entry name" value="SUMF_sf"/>
</dbReference>
<dbReference type="PANTHER" id="PTHR23150">
    <property type="entry name" value="SULFATASE MODIFYING FACTOR 1, 2"/>
    <property type="match status" value="1"/>
</dbReference>
<gene>
    <name evidence="7" type="ORF">AKJ09_09775</name>
</gene>
<dbReference type="InterPro" id="IPR005532">
    <property type="entry name" value="SUMF_dom"/>
</dbReference>
<feature type="region of interest" description="Disordered" evidence="4">
    <location>
        <begin position="340"/>
        <end position="365"/>
    </location>
</feature>
<dbReference type="PROSITE" id="PS00107">
    <property type="entry name" value="PROTEIN_KINASE_ATP"/>
    <property type="match status" value="1"/>
</dbReference>
<dbReference type="GO" id="GO:0004672">
    <property type="term" value="F:protein kinase activity"/>
    <property type="evidence" value="ECO:0007669"/>
    <property type="project" value="InterPro"/>
</dbReference>
<feature type="compositionally biased region" description="Low complexity" evidence="4">
    <location>
        <begin position="409"/>
        <end position="421"/>
    </location>
</feature>